<proteinExistence type="predicted"/>
<accession>A0A6B0TUU9</accession>
<dbReference type="EMBL" id="GIFC01000975">
    <property type="protein sequence ID" value="MXU83058.1"/>
    <property type="molecule type" value="Transcribed_RNA"/>
</dbReference>
<reference evidence="1" key="1">
    <citation type="submission" date="2019-12" db="EMBL/GenBank/DDBJ databases">
        <title>An insight into the sialome of adult female Ixodes ricinus ticks feeding for 6 days.</title>
        <authorList>
            <person name="Perner J."/>
            <person name="Ribeiro J.M.C."/>
        </authorList>
    </citation>
    <scope>NUCLEOTIDE SEQUENCE</scope>
    <source>
        <strain evidence="1">Semi-engorged</strain>
        <tissue evidence="1">Salivary glands</tissue>
    </source>
</reference>
<protein>
    <submittedName>
        <fullName evidence="1">Putative secreted protein</fullName>
    </submittedName>
</protein>
<name>A0A6B0TUU9_IXORI</name>
<evidence type="ECO:0000313" key="1">
    <source>
        <dbReference type="EMBL" id="MXU83058.1"/>
    </source>
</evidence>
<sequence>MSSAEASPWSVNQLKKVLGCSWALLRLLFICDCRCLCRFVRSMSSFHLMGVDWEAGSPEEPRWNSLMSTSFSK</sequence>
<dbReference type="AlphaFoldDB" id="A0A6B0TUU9"/>
<organism evidence="1">
    <name type="scientific">Ixodes ricinus</name>
    <name type="common">Common tick</name>
    <name type="synonym">Acarus ricinus</name>
    <dbReference type="NCBI Taxonomy" id="34613"/>
    <lineage>
        <taxon>Eukaryota</taxon>
        <taxon>Metazoa</taxon>
        <taxon>Ecdysozoa</taxon>
        <taxon>Arthropoda</taxon>
        <taxon>Chelicerata</taxon>
        <taxon>Arachnida</taxon>
        <taxon>Acari</taxon>
        <taxon>Parasitiformes</taxon>
        <taxon>Ixodida</taxon>
        <taxon>Ixodoidea</taxon>
        <taxon>Ixodidae</taxon>
        <taxon>Ixodinae</taxon>
        <taxon>Ixodes</taxon>
    </lineage>
</organism>